<feature type="non-terminal residue" evidence="1">
    <location>
        <position position="606"/>
    </location>
</feature>
<accession>A0A813HF98</accession>
<dbReference type="AlphaFoldDB" id="A0A813HF98"/>
<proteinExistence type="predicted"/>
<protein>
    <submittedName>
        <fullName evidence="1">Uncharacterized protein</fullName>
    </submittedName>
</protein>
<organism evidence="1 2">
    <name type="scientific">Polarella glacialis</name>
    <name type="common">Dinoflagellate</name>
    <dbReference type="NCBI Taxonomy" id="89957"/>
    <lineage>
        <taxon>Eukaryota</taxon>
        <taxon>Sar</taxon>
        <taxon>Alveolata</taxon>
        <taxon>Dinophyceae</taxon>
        <taxon>Suessiales</taxon>
        <taxon>Suessiaceae</taxon>
        <taxon>Polarella</taxon>
    </lineage>
</organism>
<dbReference type="OMA" id="RESTFWA"/>
<evidence type="ECO:0000313" key="1">
    <source>
        <dbReference type="EMBL" id="CAE8636269.1"/>
    </source>
</evidence>
<gene>
    <name evidence="1" type="ORF">PGLA1383_LOCUS51753</name>
</gene>
<dbReference type="EMBL" id="CAJNNV010031444">
    <property type="protein sequence ID" value="CAE8636269.1"/>
    <property type="molecule type" value="Genomic_DNA"/>
</dbReference>
<name>A0A813HF98_POLGL</name>
<sequence length="606" mass="65361">AASKVQPGRTNNAPVCSSYSSSHEVAAATGFRGGYGVVLGSESASHEPSLAFDGDLGSFWVDLAASGGLRRAWIGIEFLVSVDIKCVRLAWAAIPSLHPTWSEVQAWGSSGWITAAPALGDWAERHRIALPQPSFIGWRRNPAPIGSLWRLANAVELEVAWEVLELAFFQDAQCSSQEIHGNPISSVSADGAMGRDGGHAAPSLAFDRNLETSWTASCGKGGCQISEAWIGIDAGVYSLVRCFRIVQAGLRTHQSGSVMLASWGEDGWQIGDLHQGLGGHSWNQRPVGADTMWRVVLEEQELGTCRRPGNWKRRRSWGISELELFADEACSEKLPGIADGAMPISNGIFWGDAMLFNASHAFDGRESTFWAASCGAARSNATTSCKAGLEWIGLDFSRVSAGRQMDVKCFRAMQSRSAKQECCDPASEVRLERWNGTAWTPATWARTLAGGQLPWVVSANFHLPGACPDDASGEPSQRRIQEAVQTWDMRSRRVAKDCEMLFSAATELMAEQTCTKHAGCYESGFRGSCCPVSQSPLALDTGQSAFASRCCCDFLSGLALFDDEGRLIEVTSYVGPSQVDAGTSPVYGFEFMSIRLVLSLQLFGVG</sequence>
<feature type="non-terminal residue" evidence="1">
    <location>
        <position position="1"/>
    </location>
</feature>
<comment type="caution">
    <text evidence="1">The sequence shown here is derived from an EMBL/GenBank/DDBJ whole genome shotgun (WGS) entry which is preliminary data.</text>
</comment>
<reference evidence="1" key="1">
    <citation type="submission" date="2021-02" db="EMBL/GenBank/DDBJ databases">
        <authorList>
            <person name="Dougan E. K."/>
            <person name="Rhodes N."/>
            <person name="Thang M."/>
            <person name="Chan C."/>
        </authorList>
    </citation>
    <scope>NUCLEOTIDE SEQUENCE</scope>
</reference>
<keyword evidence="2" id="KW-1185">Reference proteome</keyword>
<evidence type="ECO:0000313" key="2">
    <source>
        <dbReference type="Proteomes" id="UP000654075"/>
    </source>
</evidence>
<dbReference type="Proteomes" id="UP000654075">
    <property type="component" value="Unassembled WGS sequence"/>
</dbReference>